<dbReference type="PROSITE" id="PS51257">
    <property type="entry name" value="PROKAR_LIPOPROTEIN"/>
    <property type="match status" value="1"/>
</dbReference>
<dbReference type="Gene3D" id="3.40.50.720">
    <property type="entry name" value="NAD(P)-binding Rossmann-like Domain"/>
    <property type="match status" value="1"/>
</dbReference>
<dbReference type="EMBL" id="QYRP01000002">
    <property type="protein sequence ID" value="RJS45989.1"/>
    <property type="molecule type" value="Genomic_DNA"/>
</dbReference>
<dbReference type="InterPro" id="IPR001509">
    <property type="entry name" value="Epimerase_deHydtase"/>
</dbReference>
<accession>A0A3A5H5N5</accession>
<gene>
    <name evidence="2" type="ORF">D4739_06940</name>
</gene>
<dbReference type="GO" id="GO:0004029">
    <property type="term" value="F:aldehyde dehydrogenase (NAD+) activity"/>
    <property type="evidence" value="ECO:0007669"/>
    <property type="project" value="TreeGrafter"/>
</dbReference>
<dbReference type="Proteomes" id="UP000276542">
    <property type="component" value="Unassembled WGS sequence"/>
</dbReference>
<protein>
    <submittedName>
        <fullName evidence="2">NAD-dependent epimerase/dehydratase family protein</fullName>
    </submittedName>
</protein>
<sequence length="294" mass="30947">MSRSHARTANPSATVLIVGCGDLGTEAGLRLAAAGHRVVGWRRSPEKLPAGIAGVAADLTRELPPVPPGTDLVVIAVAADGHDEDAYRAAYVGGVARVLEALSRDGVVPRRVLFVSSTAVYGSTSGDVDEQTPAEPTAFNGRVMREAELLLLSRLEGTPTAGIVLRLGGIYGPGRSRLIDQVRTGEARATTRRTTRIHRDDAATAVVHLISMADSPEQVYLGVDDAAATQAEVVRFLARELGAPEPQTAEASSNRGADRACSNARLRATGWQPTFPTYAEGYLEILSGAGIRHP</sequence>
<evidence type="ECO:0000313" key="3">
    <source>
        <dbReference type="Proteomes" id="UP000276542"/>
    </source>
</evidence>
<dbReference type="RefSeq" id="WP_120059888.1">
    <property type="nucleotide sequence ID" value="NZ_QYRP01000002.1"/>
</dbReference>
<evidence type="ECO:0000259" key="1">
    <source>
        <dbReference type="Pfam" id="PF01370"/>
    </source>
</evidence>
<keyword evidence="3" id="KW-1185">Reference proteome</keyword>
<dbReference type="InterPro" id="IPR051783">
    <property type="entry name" value="NAD(P)-dependent_oxidoreduct"/>
</dbReference>
<dbReference type="OrthoDB" id="9787292at2"/>
<comment type="caution">
    <text evidence="2">The sequence shown here is derived from an EMBL/GenBank/DDBJ whole genome shotgun (WGS) entry which is preliminary data.</text>
</comment>
<organism evidence="2 3">
    <name type="scientific">Nocardioides cavernaquae</name>
    <dbReference type="NCBI Taxonomy" id="2321396"/>
    <lineage>
        <taxon>Bacteria</taxon>
        <taxon>Bacillati</taxon>
        <taxon>Actinomycetota</taxon>
        <taxon>Actinomycetes</taxon>
        <taxon>Propionibacteriales</taxon>
        <taxon>Nocardioidaceae</taxon>
        <taxon>Nocardioides</taxon>
    </lineage>
</organism>
<dbReference type="Pfam" id="PF01370">
    <property type="entry name" value="Epimerase"/>
    <property type="match status" value="1"/>
</dbReference>
<dbReference type="PANTHER" id="PTHR48079">
    <property type="entry name" value="PROTEIN YEEZ"/>
    <property type="match status" value="1"/>
</dbReference>
<reference evidence="3" key="1">
    <citation type="submission" date="2018-09" db="EMBL/GenBank/DDBJ databases">
        <authorList>
            <person name="Zhu H."/>
        </authorList>
    </citation>
    <scope>NUCLEOTIDE SEQUENCE [LARGE SCALE GENOMIC DNA]</scope>
    <source>
        <strain evidence="3">K1W22B-1</strain>
    </source>
</reference>
<name>A0A3A5H5N5_9ACTN</name>
<proteinExistence type="predicted"/>
<dbReference type="AlphaFoldDB" id="A0A3A5H5N5"/>
<dbReference type="SUPFAM" id="SSF51735">
    <property type="entry name" value="NAD(P)-binding Rossmann-fold domains"/>
    <property type="match status" value="1"/>
</dbReference>
<evidence type="ECO:0000313" key="2">
    <source>
        <dbReference type="EMBL" id="RJS45989.1"/>
    </source>
</evidence>
<dbReference type="GO" id="GO:0005737">
    <property type="term" value="C:cytoplasm"/>
    <property type="evidence" value="ECO:0007669"/>
    <property type="project" value="TreeGrafter"/>
</dbReference>
<dbReference type="PANTHER" id="PTHR48079:SF6">
    <property type="entry name" value="NAD(P)-BINDING DOMAIN-CONTAINING PROTEIN-RELATED"/>
    <property type="match status" value="1"/>
</dbReference>
<feature type="domain" description="NAD-dependent epimerase/dehydratase" evidence="1">
    <location>
        <begin position="16"/>
        <end position="218"/>
    </location>
</feature>
<dbReference type="InterPro" id="IPR036291">
    <property type="entry name" value="NAD(P)-bd_dom_sf"/>
</dbReference>